<feature type="active site" description="For OMPdecase activity" evidence="8">
    <location>
        <position position="102"/>
    </location>
</feature>
<dbReference type="PANTHER" id="PTHR19278:SF9">
    <property type="entry name" value="URIDINE 5'-MONOPHOSPHATE SYNTHASE"/>
    <property type="match status" value="1"/>
</dbReference>
<dbReference type="FunCoup" id="A0A2K1QQT2">
    <property type="interactions" value="1056"/>
</dbReference>
<dbReference type="InterPro" id="IPR001754">
    <property type="entry name" value="OMPdeCOase_dom"/>
</dbReference>
<dbReference type="InterPro" id="IPR013785">
    <property type="entry name" value="Aldolase_TIM"/>
</dbReference>
<dbReference type="AlphaFoldDB" id="A0A2K1QQT2"/>
<keyword evidence="7 10" id="KW-0456">Lyase</keyword>
<evidence type="ECO:0000256" key="7">
    <source>
        <dbReference type="ARBA" id="ARBA00023239"/>
    </source>
</evidence>
<dbReference type="SUPFAM" id="SSF51366">
    <property type="entry name" value="Ribulose-phoshate binding barrel"/>
    <property type="match status" value="2"/>
</dbReference>
<protein>
    <recommendedName>
        <fullName evidence="4 10">Orotidine 5'-phosphate decarboxylase</fullName>
        <ecNumber evidence="3 10">4.1.1.23</ecNumber>
    </recommendedName>
</protein>
<dbReference type="CDD" id="cd04725">
    <property type="entry name" value="OMP_decarboxylase_like"/>
    <property type="match status" value="1"/>
</dbReference>
<comment type="caution">
    <text evidence="13">The sequence shown here is derived from an EMBL/GenBank/DDBJ whole genome shotgun (WGS) entry which is preliminary data.</text>
</comment>
<keyword evidence="14" id="KW-1185">Reference proteome</keyword>
<comment type="similarity">
    <text evidence="2 10">Belongs to the OMP decarboxylase family.</text>
</comment>
<dbReference type="InterPro" id="IPR011060">
    <property type="entry name" value="RibuloseP-bd_barrel"/>
</dbReference>
<keyword evidence="5 10" id="KW-0210">Decarboxylase</keyword>
<dbReference type="InterPro" id="IPR014732">
    <property type="entry name" value="OMPdecase"/>
</dbReference>
<feature type="region of interest" description="Disordered" evidence="11">
    <location>
        <begin position="161"/>
        <end position="237"/>
    </location>
</feature>
<comment type="pathway">
    <text evidence="1 10">Pyrimidine metabolism; UMP biosynthesis via de novo pathway; UMP from orotate: step 2/2.</text>
</comment>
<feature type="domain" description="Orotidine 5'-phosphate decarboxylase" evidence="12">
    <location>
        <begin position="41"/>
        <end position="403"/>
    </location>
</feature>
<dbReference type="Gene3D" id="3.20.20.70">
    <property type="entry name" value="Aldolase class I"/>
    <property type="match status" value="2"/>
</dbReference>
<dbReference type="GO" id="GO:0004590">
    <property type="term" value="F:orotidine-5'-phosphate decarboxylase activity"/>
    <property type="evidence" value="ECO:0007669"/>
    <property type="project" value="UniProtKB-EC"/>
</dbReference>
<evidence type="ECO:0000313" key="13">
    <source>
        <dbReference type="EMBL" id="PNS17402.1"/>
    </source>
</evidence>
<gene>
    <name evidence="13" type="ORF">CAC42_7085</name>
</gene>
<dbReference type="UniPathway" id="UPA00070">
    <property type="reaction ID" value="UER00120"/>
</dbReference>
<evidence type="ECO:0000256" key="1">
    <source>
        <dbReference type="ARBA" id="ARBA00004861"/>
    </source>
</evidence>
<feature type="binding site" evidence="9">
    <location>
        <position position="69"/>
    </location>
    <ligand>
        <name>substrate</name>
    </ligand>
</feature>
<feature type="binding site" evidence="9">
    <location>
        <position position="47"/>
    </location>
    <ligand>
        <name>substrate</name>
    </ligand>
</feature>
<dbReference type="InterPro" id="IPR018089">
    <property type="entry name" value="OMPdecase_AS"/>
</dbReference>
<dbReference type="InParanoid" id="A0A2K1QQT2"/>
<dbReference type="Pfam" id="PF00215">
    <property type="entry name" value="OMPdecase"/>
    <property type="match status" value="2"/>
</dbReference>
<dbReference type="PROSITE" id="PS00156">
    <property type="entry name" value="OMPDECASE"/>
    <property type="match status" value="1"/>
</dbReference>
<comment type="catalytic activity">
    <reaction evidence="10">
        <text>orotidine 5'-phosphate + H(+) = UMP + CO2</text>
        <dbReference type="Rhea" id="RHEA:11596"/>
        <dbReference type="ChEBI" id="CHEBI:15378"/>
        <dbReference type="ChEBI" id="CHEBI:16526"/>
        <dbReference type="ChEBI" id="CHEBI:57538"/>
        <dbReference type="ChEBI" id="CHEBI:57865"/>
        <dbReference type="EC" id="4.1.1.23"/>
    </reaction>
</comment>
<feature type="active site" description="For OMPdecase activity" evidence="8">
    <location>
        <position position="100"/>
    </location>
</feature>
<evidence type="ECO:0000256" key="2">
    <source>
        <dbReference type="ARBA" id="ARBA00011018"/>
    </source>
</evidence>
<feature type="active site" description="For OMPdecase activity" evidence="8">
    <location>
        <position position="105"/>
    </location>
</feature>
<dbReference type="GO" id="GO:0044205">
    <property type="term" value="P:'de novo' UMP biosynthetic process"/>
    <property type="evidence" value="ECO:0007669"/>
    <property type="project" value="UniProtKB-UniPathway"/>
</dbReference>
<dbReference type="NCBIfam" id="TIGR01740">
    <property type="entry name" value="pyrF"/>
    <property type="match status" value="2"/>
</dbReference>
<evidence type="ECO:0000256" key="9">
    <source>
        <dbReference type="PIRSR" id="PIRSR614732-2"/>
    </source>
</evidence>
<dbReference type="SMART" id="SM00934">
    <property type="entry name" value="OMPdecase"/>
    <property type="match status" value="1"/>
</dbReference>
<evidence type="ECO:0000259" key="12">
    <source>
        <dbReference type="SMART" id="SM00934"/>
    </source>
</evidence>
<evidence type="ECO:0000256" key="3">
    <source>
        <dbReference type="ARBA" id="ARBA00012321"/>
    </source>
</evidence>
<dbReference type="EMBL" id="NKHZ01000051">
    <property type="protein sequence ID" value="PNS17402.1"/>
    <property type="molecule type" value="Genomic_DNA"/>
</dbReference>
<name>A0A2K1QQT2_9PEZI</name>
<dbReference type="PANTHER" id="PTHR19278">
    <property type="entry name" value="OROTATE PHOSPHORIBOSYLTRANSFERASE"/>
    <property type="match status" value="1"/>
</dbReference>
<organism evidence="13 14">
    <name type="scientific">Sphaceloma murrayae</name>
    <dbReference type="NCBI Taxonomy" id="2082308"/>
    <lineage>
        <taxon>Eukaryota</taxon>
        <taxon>Fungi</taxon>
        <taxon>Dikarya</taxon>
        <taxon>Ascomycota</taxon>
        <taxon>Pezizomycotina</taxon>
        <taxon>Dothideomycetes</taxon>
        <taxon>Dothideomycetidae</taxon>
        <taxon>Myriangiales</taxon>
        <taxon>Elsinoaceae</taxon>
        <taxon>Sphaceloma</taxon>
    </lineage>
</organism>
<sequence>MPAAQTMHPSLLQTYQERASIPGTSPLAAYFLKLIAAKRSNLCVSADVTSSRELLQLAEEVGDQICLLKTHADIIQDFGHKTAQDLQAVAKRKGFLIFEDRKFGDIGNTVQMQYTAGPLQIARWANIVNAHIFPGPAIVTALATAADNALAAYNTSVETQISGPPVLHEDGEEQETEEIPTSAEASTAGEQDGDCLSSADEESEDDDDKEDEAVHSEDDGIGDLNSPTGRRLSTPDVGERKFSVVSVSTTISTKTEQISPQPTPLHHRGLSQGLDSGATEETDVRKAVRSLGEPPMARSLLLLAQMSSAGNLMNDAYTAHCLETARKRPDFVMGFIAQSSLNAVPGDNFITMTPGVQIGSKGDALGQTYNTPEHVVTEKGTDVVIVGRGVYGAQDRKAAAEEYRSRAWKAYETRIGMSA</sequence>
<evidence type="ECO:0000313" key="14">
    <source>
        <dbReference type="Proteomes" id="UP000243797"/>
    </source>
</evidence>
<dbReference type="STRING" id="2082308.A0A2K1QQT2"/>
<dbReference type="EC" id="4.1.1.23" evidence="3 10"/>
<evidence type="ECO:0000256" key="10">
    <source>
        <dbReference type="RuleBase" id="RU000512"/>
    </source>
</evidence>
<dbReference type="Proteomes" id="UP000243797">
    <property type="component" value="Unassembled WGS sequence"/>
</dbReference>
<evidence type="ECO:0000256" key="6">
    <source>
        <dbReference type="ARBA" id="ARBA00022975"/>
    </source>
</evidence>
<evidence type="ECO:0000256" key="11">
    <source>
        <dbReference type="SAM" id="MobiDB-lite"/>
    </source>
</evidence>
<dbReference type="GO" id="GO:0006207">
    <property type="term" value="P:'de novo' pyrimidine nucleobase biosynthetic process"/>
    <property type="evidence" value="ECO:0007669"/>
    <property type="project" value="InterPro"/>
</dbReference>
<evidence type="ECO:0000256" key="8">
    <source>
        <dbReference type="PIRSR" id="PIRSR614732-1"/>
    </source>
</evidence>
<keyword evidence="6 10" id="KW-0665">Pyrimidine biosynthesis</keyword>
<proteinExistence type="inferred from homology"/>
<feature type="compositionally biased region" description="Acidic residues" evidence="11">
    <location>
        <begin position="199"/>
        <end position="211"/>
    </location>
</feature>
<feature type="region of interest" description="Disordered" evidence="11">
    <location>
        <begin position="253"/>
        <end position="280"/>
    </location>
</feature>
<dbReference type="GO" id="GO:0004588">
    <property type="term" value="F:orotate phosphoribosyltransferase activity"/>
    <property type="evidence" value="ECO:0007669"/>
    <property type="project" value="TreeGrafter"/>
</dbReference>
<evidence type="ECO:0000256" key="4">
    <source>
        <dbReference type="ARBA" id="ARBA00021923"/>
    </source>
</evidence>
<reference evidence="13 14" key="1">
    <citation type="submission" date="2017-06" db="EMBL/GenBank/DDBJ databases">
        <title>Draft genome sequence of a variant of Elsinoe murrayae.</title>
        <authorList>
            <person name="Cheng Q."/>
        </authorList>
    </citation>
    <scope>NUCLEOTIDE SEQUENCE [LARGE SCALE GENOMIC DNA]</scope>
    <source>
        <strain evidence="13 14">CQ-2017a</strain>
    </source>
</reference>
<evidence type="ECO:0000256" key="5">
    <source>
        <dbReference type="ARBA" id="ARBA00022793"/>
    </source>
</evidence>
<dbReference type="OrthoDB" id="10263753at2759"/>
<accession>A0A2K1QQT2</accession>